<sequence>MFGAWLPSTGAPTFFVWYDSDWMSPSVNDPRLNGFADGTM</sequence>
<dbReference type="Proteomes" id="UP000011585">
    <property type="component" value="Unassembled WGS sequence"/>
</dbReference>
<evidence type="ECO:0000313" key="3">
    <source>
        <dbReference type="Proteomes" id="UP000006663"/>
    </source>
</evidence>
<keyword evidence="3" id="KW-1185">Reference proteome</keyword>
<reference evidence="2 4" key="2">
    <citation type="journal article" date="2014" name="PLoS Genet.">
        <title>Phylogenetically driven sequencing of extremely halophilic archaea reveals strategies for static and dynamic osmo-response.</title>
        <authorList>
            <person name="Becker E.A."/>
            <person name="Seitzer P.M."/>
            <person name="Tritt A."/>
            <person name="Larsen D."/>
            <person name="Krusor M."/>
            <person name="Yao A.I."/>
            <person name="Wu D."/>
            <person name="Madern D."/>
            <person name="Eisen J.A."/>
            <person name="Darling A.E."/>
            <person name="Facciotti M.T."/>
        </authorList>
    </citation>
    <scope>NUCLEOTIDE SEQUENCE [LARGE SCALE GENOMIC DNA]</scope>
    <source>
        <strain evidence="2 4">DSM 11551</strain>
    </source>
</reference>
<dbReference type="AlphaFoldDB" id="E4NLQ2"/>
<evidence type="ECO:0000313" key="4">
    <source>
        <dbReference type="Proteomes" id="UP000011585"/>
    </source>
</evidence>
<dbReference type="HOGENOM" id="CLU_3282733_0_0_2"/>
<reference evidence="1 3" key="1">
    <citation type="journal article" date="2009" name="Stand. Genomic Sci.">
        <title>Complete genome sequence of Halogeometricum borinquense type strain (PR3).</title>
        <authorList>
            <person name="Malfatti S."/>
            <person name="Tindall B.J."/>
            <person name="Schneider S."/>
            <person name="Fahnrich R."/>
            <person name="Lapidus A."/>
            <person name="Labuttii K."/>
            <person name="Copeland A."/>
            <person name="Glavina Del Rio T."/>
            <person name="Nolan M."/>
            <person name="Chen F."/>
            <person name="Lucas S."/>
            <person name="Tice H."/>
            <person name="Cheng J.F."/>
            <person name="Bruce D."/>
            <person name="Goodwin L."/>
            <person name="Pitluck S."/>
            <person name="Anderson I."/>
            <person name="Pati A."/>
            <person name="Ivanova N."/>
            <person name="Mavromatis K."/>
            <person name="Chen A."/>
            <person name="Palaniappan K."/>
            <person name="D'haeseleer P."/>
            <person name="Goker M."/>
            <person name="Bristow J."/>
            <person name="Eisen J.A."/>
            <person name="Markowitz V."/>
            <person name="Hugenholtz P."/>
            <person name="Kyrpides N.C."/>
            <person name="Klenk H.P."/>
            <person name="Chain P."/>
        </authorList>
    </citation>
    <scope>NUCLEOTIDE SEQUENCE [LARGE SCALE GENOMIC DNA]</scope>
    <source>
        <strain evidence="3">ATCC 700274 / DSM 11551 / JCM 10706 / KCTC 4070 / PR3</strain>
        <strain evidence="1">PR 3</strain>
    </source>
</reference>
<dbReference type="KEGG" id="hbo:Hbor_16870"/>
<dbReference type="Proteomes" id="UP000006663">
    <property type="component" value="Chromosome"/>
</dbReference>
<proteinExistence type="predicted"/>
<dbReference type="EMBL" id="AOHT01000024">
    <property type="protein sequence ID" value="ELY28471.1"/>
    <property type="molecule type" value="Genomic_DNA"/>
</dbReference>
<gene>
    <name evidence="1" type="ordered locus">Hbor_16870</name>
    <name evidence="2" type="ORF">C499_07410</name>
</gene>
<evidence type="ECO:0000313" key="2">
    <source>
        <dbReference type="EMBL" id="ELY28471.1"/>
    </source>
</evidence>
<name>E4NLQ2_HALBP</name>
<organism evidence="1 3">
    <name type="scientific">Halogeometricum borinquense (strain ATCC 700274 / DSM 11551 / JCM 10706 / KCTC 4070 / PR3)</name>
    <dbReference type="NCBI Taxonomy" id="469382"/>
    <lineage>
        <taxon>Archaea</taxon>
        <taxon>Methanobacteriati</taxon>
        <taxon>Methanobacteriota</taxon>
        <taxon>Stenosarchaea group</taxon>
        <taxon>Halobacteria</taxon>
        <taxon>Halobacteriales</taxon>
        <taxon>Haloferacaceae</taxon>
        <taxon>Halogeometricum</taxon>
    </lineage>
</organism>
<evidence type="ECO:0000313" key="1">
    <source>
        <dbReference type="EMBL" id="ADQ67255.1"/>
    </source>
</evidence>
<dbReference type="EMBL" id="CP001690">
    <property type="protein sequence ID" value="ADQ67255.1"/>
    <property type="molecule type" value="Genomic_DNA"/>
</dbReference>
<accession>E4NLQ2</accession>
<protein>
    <submittedName>
        <fullName evidence="1">Uncharacterized protein</fullName>
    </submittedName>
</protein>